<evidence type="ECO:0000313" key="2">
    <source>
        <dbReference type="Proteomes" id="UP000008204"/>
    </source>
</evidence>
<sequence length="124" mass="14597">MITFEEIKATLPDKWLLYYTTNHSWIKPLMDNRKWWHKTPDDGKRPCADIILGAITALEPQLSFWMPPFCKLNSDGNKLIEVLGLNFDPEKELKKRSEQSSKLSIKSDDQFMRQIREQNKQGED</sequence>
<keyword evidence="2" id="KW-1185">Reference proteome</keyword>
<dbReference type="Proteomes" id="UP000008204">
    <property type="component" value="Chromosome"/>
</dbReference>
<dbReference type="eggNOG" id="ENOG5032RWX">
    <property type="taxonomic scope" value="Bacteria"/>
</dbReference>
<gene>
    <name evidence="1" type="ordered locus">PCC8801_0790</name>
</gene>
<dbReference type="HOGENOM" id="CLU_156438_0_0_3"/>
<dbReference type="STRING" id="41431.PCC8801_0790"/>
<evidence type="ECO:0000313" key="1">
    <source>
        <dbReference type="EMBL" id="ACK64872.1"/>
    </source>
</evidence>
<accession>B7JYK2</accession>
<dbReference type="RefSeq" id="WP_012594148.1">
    <property type="nucleotide sequence ID" value="NC_011726.1"/>
</dbReference>
<protein>
    <submittedName>
        <fullName evidence="1">Uncharacterized protein</fullName>
    </submittedName>
</protein>
<dbReference type="OrthoDB" id="512100at2"/>
<dbReference type="Pfam" id="PF17265">
    <property type="entry name" value="DUF5331"/>
    <property type="match status" value="1"/>
</dbReference>
<dbReference type="KEGG" id="cyp:PCC8801_0790"/>
<dbReference type="InterPro" id="IPR020346">
    <property type="entry name" value="Uncharacterised_15.3kDa"/>
</dbReference>
<dbReference type="AlphaFoldDB" id="B7JYK2"/>
<organism evidence="1 2">
    <name type="scientific">Rippkaea orientalis (strain PCC 8801 / RF-1)</name>
    <name type="common">Cyanothece sp. (strain PCC 8801)</name>
    <dbReference type="NCBI Taxonomy" id="41431"/>
    <lineage>
        <taxon>Bacteria</taxon>
        <taxon>Bacillati</taxon>
        <taxon>Cyanobacteriota</taxon>
        <taxon>Cyanophyceae</taxon>
        <taxon>Oscillatoriophycideae</taxon>
        <taxon>Chroococcales</taxon>
        <taxon>Aphanothecaceae</taxon>
        <taxon>Rippkaea</taxon>
        <taxon>Rippkaea orientalis</taxon>
    </lineage>
</organism>
<dbReference type="EMBL" id="CP001287">
    <property type="protein sequence ID" value="ACK64872.1"/>
    <property type="molecule type" value="Genomic_DNA"/>
</dbReference>
<name>B7JYK2_RIPO1</name>
<proteinExistence type="predicted"/>
<reference evidence="2" key="1">
    <citation type="journal article" date="2011" name="MBio">
        <title>Novel metabolic attributes of the genus Cyanothece, comprising a group of unicellular nitrogen-fixing Cyanobacteria.</title>
        <authorList>
            <person name="Bandyopadhyay A."/>
            <person name="Elvitigala T."/>
            <person name="Welsh E."/>
            <person name="Stockel J."/>
            <person name="Liberton M."/>
            <person name="Min H."/>
            <person name="Sherman L.A."/>
            <person name="Pakrasi H.B."/>
        </authorList>
    </citation>
    <scope>NUCLEOTIDE SEQUENCE [LARGE SCALE GENOMIC DNA]</scope>
    <source>
        <strain evidence="2">PCC 8801</strain>
    </source>
</reference>